<evidence type="ECO:0000256" key="1">
    <source>
        <dbReference type="SAM" id="MobiDB-lite"/>
    </source>
</evidence>
<feature type="region of interest" description="Disordered" evidence="1">
    <location>
        <begin position="261"/>
        <end position="436"/>
    </location>
</feature>
<organism evidence="3 4">
    <name type="scientific">Sporormia fimetaria CBS 119925</name>
    <dbReference type="NCBI Taxonomy" id="1340428"/>
    <lineage>
        <taxon>Eukaryota</taxon>
        <taxon>Fungi</taxon>
        <taxon>Dikarya</taxon>
        <taxon>Ascomycota</taxon>
        <taxon>Pezizomycotina</taxon>
        <taxon>Dothideomycetes</taxon>
        <taxon>Pleosporomycetidae</taxon>
        <taxon>Pleosporales</taxon>
        <taxon>Sporormiaceae</taxon>
        <taxon>Sporormia</taxon>
    </lineage>
</organism>
<evidence type="ECO:0000313" key="4">
    <source>
        <dbReference type="Proteomes" id="UP000799440"/>
    </source>
</evidence>
<feature type="compositionally biased region" description="Low complexity" evidence="1">
    <location>
        <begin position="403"/>
        <end position="414"/>
    </location>
</feature>
<feature type="region of interest" description="Disordered" evidence="1">
    <location>
        <begin position="162"/>
        <end position="197"/>
    </location>
</feature>
<reference evidence="3" key="1">
    <citation type="journal article" date="2020" name="Stud. Mycol.">
        <title>101 Dothideomycetes genomes: a test case for predicting lifestyles and emergence of pathogens.</title>
        <authorList>
            <person name="Haridas S."/>
            <person name="Albert R."/>
            <person name="Binder M."/>
            <person name="Bloem J."/>
            <person name="Labutti K."/>
            <person name="Salamov A."/>
            <person name="Andreopoulos B."/>
            <person name="Baker S."/>
            <person name="Barry K."/>
            <person name="Bills G."/>
            <person name="Bluhm B."/>
            <person name="Cannon C."/>
            <person name="Castanera R."/>
            <person name="Culley D."/>
            <person name="Daum C."/>
            <person name="Ezra D."/>
            <person name="Gonzalez J."/>
            <person name="Henrissat B."/>
            <person name="Kuo A."/>
            <person name="Liang C."/>
            <person name="Lipzen A."/>
            <person name="Lutzoni F."/>
            <person name="Magnuson J."/>
            <person name="Mondo S."/>
            <person name="Nolan M."/>
            <person name="Ohm R."/>
            <person name="Pangilinan J."/>
            <person name="Park H.-J."/>
            <person name="Ramirez L."/>
            <person name="Alfaro M."/>
            <person name="Sun H."/>
            <person name="Tritt A."/>
            <person name="Yoshinaga Y."/>
            <person name="Zwiers L.-H."/>
            <person name="Turgeon B."/>
            <person name="Goodwin S."/>
            <person name="Spatafora J."/>
            <person name="Crous P."/>
            <person name="Grigoriev I."/>
        </authorList>
    </citation>
    <scope>NUCLEOTIDE SEQUENCE</scope>
    <source>
        <strain evidence="3">CBS 119925</strain>
    </source>
</reference>
<keyword evidence="4" id="KW-1185">Reference proteome</keyword>
<proteinExistence type="predicted"/>
<keyword evidence="2" id="KW-1133">Transmembrane helix</keyword>
<protein>
    <submittedName>
        <fullName evidence="3">Uncharacterized protein</fullName>
    </submittedName>
</protein>
<name>A0A6A6VC29_9PLEO</name>
<dbReference type="AlphaFoldDB" id="A0A6A6VC29"/>
<evidence type="ECO:0000313" key="3">
    <source>
        <dbReference type="EMBL" id="KAF2748182.1"/>
    </source>
</evidence>
<feature type="compositionally biased region" description="Low complexity" evidence="1">
    <location>
        <begin position="219"/>
        <end position="230"/>
    </location>
</feature>
<feature type="compositionally biased region" description="Low complexity" evidence="1">
    <location>
        <begin position="330"/>
        <end position="343"/>
    </location>
</feature>
<evidence type="ECO:0000256" key="2">
    <source>
        <dbReference type="SAM" id="Phobius"/>
    </source>
</evidence>
<feature type="compositionally biased region" description="Basic and acidic residues" evidence="1">
    <location>
        <begin position="188"/>
        <end position="197"/>
    </location>
</feature>
<accession>A0A6A6VC29</accession>
<dbReference type="Proteomes" id="UP000799440">
    <property type="component" value="Unassembled WGS sequence"/>
</dbReference>
<dbReference type="OrthoDB" id="5393404at2759"/>
<feature type="region of interest" description="Disordered" evidence="1">
    <location>
        <begin position="448"/>
        <end position="497"/>
    </location>
</feature>
<dbReference type="EMBL" id="MU006570">
    <property type="protein sequence ID" value="KAF2748182.1"/>
    <property type="molecule type" value="Genomic_DNA"/>
</dbReference>
<gene>
    <name evidence="3" type="ORF">M011DRAFT_467221</name>
</gene>
<feature type="region of interest" description="Disordered" evidence="1">
    <location>
        <begin position="211"/>
        <end position="230"/>
    </location>
</feature>
<feature type="transmembrane region" description="Helical" evidence="2">
    <location>
        <begin position="68"/>
        <end position="88"/>
    </location>
</feature>
<keyword evidence="2" id="KW-0812">Transmembrane</keyword>
<sequence>MAPVSDAILALLPRSFIISNDNVPTINSDTRSLGPMDVQRLHMAKRDAPRIDYGKGVRPATDFDNKGFQALFAIIGTGMVLTALWFFFWAKNGGFKWREDDWEDYKSTVLRRKGPDGKTLSNATKSTRLGGGSVVHGGSYGASSVGYTDETGTSADFSEMREVEEGRGGLRGGEARHKKKRREGTNNYKDDDLRGYREEKAARVGGLNRQADGTYTDFSNNGSELGSNLSSKPLVTVSAKDKKKEAKAKEMRARERMRQAKLIEKNAAKQAAVEAKARKMAEKEQAKRDKSENRKKKTRGAYTEVSLSEAPRSEPPMTEMDVTEYAMSEAPNPAARRAPPSAAYSFTNGDDNRTMYTGVYTDDHIAPSEVPESSYYSDYRPKAETSRRSSSRPRGPRHERQSQSHSRTQSRQTSPTKARASRHAAPSDIFTQTNGDVQGTIAYPCYIPGLSSAGSVGVSESVSQVGGPSSGRRGRDVMDGYRRGGGKNRRDSLSDSD</sequence>
<feature type="compositionally biased region" description="Low complexity" evidence="1">
    <location>
        <begin position="449"/>
        <end position="471"/>
    </location>
</feature>
<feature type="compositionally biased region" description="Basic and acidic residues" evidence="1">
    <location>
        <begin position="473"/>
        <end position="497"/>
    </location>
</feature>
<feature type="compositionally biased region" description="Basic and acidic residues" evidence="1">
    <location>
        <begin position="275"/>
        <end position="292"/>
    </location>
</feature>
<keyword evidence="2" id="KW-0472">Membrane</keyword>